<accession>A0A6G1H9I1</accession>
<name>A0A6G1H9I1_9PEZI</name>
<dbReference type="OrthoDB" id="10259622at2759"/>
<dbReference type="EMBL" id="ML977144">
    <property type="protein sequence ID" value="KAF1989669.1"/>
    <property type="molecule type" value="Genomic_DNA"/>
</dbReference>
<feature type="compositionally biased region" description="Polar residues" evidence="1">
    <location>
        <begin position="172"/>
        <end position="181"/>
    </location>
</feature>
<proteinExistence type="predicted"/>
<sequence>LQPLWLNLTGYPPIPTGALTVAQPTLVASVDGCTNPSTMWSCALPKEEQQAVEPNQSDQPNFTLSIRFRNDTISNTTLTQPTSRFAIRRFHGERAVPNNPLFSPFPSPPSAEDQAFLGKTTDNTTQPFQGEKTPFFISFEANAQTPSRTVKRAVTTTTASDDDLTTVIPSPDVNSDGTAASANLLPSPSEQPLQLYDRGLETEHYGFFIYYDRSIFMKSIQFQNSSDAGLGEIPADQNGGSTFVGATARCTWAQTRYLVQIWTRAGDNAKLLPASNDTSRDAVYNRPGTFPYPLTITLDRHGGDQSSKMVYCYGMDERGRIVAENKMFQAETRSFQGKLVNPSKGPFENVTVSPADGGPGGIDGGTGGCLCKWQN</sequence>
<feature type="non-terminal residue" evidence="2">
    <location>
        <position position="1"/>
    </location>
</feature>
<feature type="region of interest" description="Disordered" evidence="1">
    <location>
        <begin position="162"/>
        <end position="186"/>
    </location>
</feature>
<evidence type="ECO:0000256" key="1">
    <source>
        <dbReference type="SAM" id="MobiDB-lite"/>
    </source>
</evidence>
<evidence type="ECO:0000313" key="2">
    <source>
        <dbReference type="EMBL" id="KAF1989669.1"/>
    </source>
</evidence>
<evidence type="ECO:0000313" key="3">
    <source>
        <dbReference type="Proteomes" id="UP000800041"/>
    </source>
</evidence>
<organism evidence="2 3">
    <name type="scientific">Aulographum hederae CBS 113979</name>
    <dbReference type="NCBI Taxonomy" id="1176131"/>
    <lineage>
        <taxon>Eukaryota</taxon>
        <taxon>Fungi</taxon>
        <taxon>Dikarya</taxon>
        <taxon>Ascomycota</taxon>
        <taxon>Pezizomycotina</taxon>
        <taxon>Dothideomycetes</taxon>
        <taxon>Pleosporomycetidae</taxon>
        <taxon>Aulographales</taxon>
        <taxon>Aulographaceae</taxon>
    </lineage>
</organism>
<gene>
    <name evidence="2" type="ORF">K402DRAFT_316191</name>
</gene>
<reference evidence="2" key="1">
    <citation type="journal article" date="2020" name="Stud. Mycol.">
        <title>101 Dothideomycetes genomes: a test case for predicting lifestyles and emergence of pathogens.</title>
        <authorList>
            <person name="Haridas S."/>
            <person name="Albert R."/>
            <person name="Binder M."/>
            <person name="Bloem J."/>
            <person name="Labutti K."/>
            <person name="Salamov A."/>
            <person name="Andreopoulos B."/>
            <person name="Baker S."/>
            <person name="Barry K."/>
            <person name="Bills G."/>
            <person name="Bluhm B."/>
            <person name="Cannon C."/>
            <person name="Castanera R."/>
            <person name="Culley D."/>
            <person name="Daum C."/>
            <person name="Ezra D."/>
            <person name="Gonzalez J."/>
            <person name="Henrissat B."/>
            <person name="Kuo A."/>
            <person name="Liang C."/>
            <person name="Lipzen A."/>
            <person name="Lutzoni F."/>
            <person name="Magnuson J."/>
            <person name="Mondo S."/>
            <person name="Nolan M."/>
            <person name="Ohm R."/>
            <person name="Pangilinan J."/>
            <person name="Park H.-J."/>
            <person name="Ramirez L."/>
            <person name="Alfaro M."/>
            <person name="Sun H."/>
            <person name="Tritt A."/>
            <person name="Yoshinaga Y."/>
            <person name="Zwiers L.-H."/>
            <person name="Turgeon B."/>
            <person name="Goodwin S."/>
            <person name="Spatafora J."/>
            <person name="Crous P."/>
            <person name="Grigoriev I."/>
        </authorList>
    </citation>
    <scope>NUCLEOTIDE SEQUENCE</scope>
    <source>
        <strain evidence="2">CBS 113979</strain>
    </source>
</reference>
<feature type="non-terminal residue" evidence="2">
    <location>
        <position position="375"/>
    </location>
</feature>
<dbReference type="Proteomes" id="UP000800041">
    <property type="component" value="Unassembled WGS sequence"/>
</dbReference>
<keyword evidence="3" id="KW-1185">Reference proteome</keyword>
<dbReference type="AlphaFoldDB" id="A0A6G1H9I1"/>
<protein>
    <submittedName>
        <fullName evidence="2">Uncharacterized protein</fullName>
    </submittedName>
</protein>